<dbReference type="InterPro" id="IPR036779">
    <property type="entry name" value="LysM_dom_sf"/>
</dbReference>
<feature type="compositionally biased region" description="Pro residues" evidence="4">
    <location>
        <begin position="667"/>
        <end position="684"/>
    </location>
</feature>
<feature type="compositionally biased region" description="Acidic residues" evidence="4">
    <location>
        <begin position="234"/>
        <end position="245"/>
    </location>
</feature>
<dbReference type="InterPro" id="IPR036388">
    <property type="entry name" value="WH-like_DNA-bd_sf"/>
</dbReference>
<accession>A0ABU2LV51</accession>
<feature type="transmembrane region" description="Helical" evidence="5">
    <location>
        <begin position="7"/>
        <end position="28"/>
    </location>
</feature>
<dbReference type="Gene3D" id="1.25.40.10">
    <property type="entry name" value="Tetratricopeptide repeat domain"/>
    <property type="match status" value="1"/>
</dbReference>
<dbReference type="InterPro" id="IPR051677">
    <property type="entry name" value="AfsR-DnrI-RedD_regulator"/>
</dbReference>
<feature type="region of interest" description="Disordered" evidence="4">
    <location>
        <begin position="225"/>
        <end position="303"/>
    </location>
</feature>
<dbReference type="InterPro" id="IPR005158">
    <property type="entry name" value="BTAD"/>
</dbReference>
<evidence type="ECO:0000313" key="8">
    <source>
        <dbReference type="Proteomes" id="UP001183420"/>
    </source>
</evidence>
<evidence type="ECO:0000256" key="4">
    <source>
        <dbReference type="SAM" id="MobiDB-lite"/>
    </source>
</evidence>
<feature type="compositionally biased region" description="Low complexity" evidence="4">
    <location>
        <begin position="247"/>
        <end position="262"/>
    </location>
</feature>
<keyword evidence="1" id="KW-0902">Two-component regulatory system</keyword>
<keyword evidence="5" id="KW-1133">Transmembrane helix</keyword>
<comment type="caution">
    <text evidence="7">The sequence shown here is derived from an EMBL/GenBank/DDBJ whole genome shotgun (WGS) entry which is preliminary data.</text>
</comment>
<evidence type="ECO:0000256" key="5">
    <source>
        <dbReference type="SAM" id="Phobius"/>
    </source>
</evidence>
<feature type="domain" description="Bacterial transcriptional activator" evidence="6">
    <location>
        <begin position="795"/>
        <end position="934"/>
    </location>
</feature>
<evidence type="ECO:0000259" key="6">
    <source>
        <dbReference type="SMART" id="SM01043"/>
    </source>
</evidence>
<dbReference type="RefSeq" id="WP_311601677.1">
    <property type="nucleotide sequence ID" value="NZ_JAVREM010000040.1"/>
</dbReference>
<keyword evidence="8" id="KW-1185">Reference proteome</keyword>
<dbReference type="Proteomes" id="UP001183420">
    <property type="component" value="Unassembled WGS sequence"/>
</dbReference>
<protein>
    <recommendedName>
        <fullName evidence="6">Bacterial transcriptional activator domain-containing protein</fullName>
    </recommendedName>
</protein>
<evidence type="ECO:0000256" key="3">
    <source>
        <dbReference type="ARBA" id="ARBA00023163"/>
    </source>
</evidence>
<name>A0ABU2LV51_9ACTN</name>
<organism evidence="7 8">
    <name type="scientific">Streptomyces millisiae</name>
    <dbReference type="NCBI Taxonomy" id="3075542"/>
    <lineage>
        <taxon>Bacteria</taxon>
        <taxon>Bacillati</taxon>
        <taxon>Actinomycetota</taxon>
        <taxon>Actinomycetes</taxon>
        <taxon>Kitasatosporales</taxon>
        <taxon>Streptomycetaceae</taxon>
        <taxon>Streptomyces</taxon>
    </lineage>
</organism>
<dbReference type="PANTHER" id="PTHR35807">
    <property type="entry name" value="TRANSCRIPTIONAL REGULATOR REDD-RELATED"/>
    <property type="match status" value="1"/>
</dbReference>
<dbReference type="Gene3D" id="1.10.10.10">
    <property type="entry name" value="Winged helix-like DNA-binding domain superfamily/Winged helix DNA-binding domain"/>
    <property type="match status" value="1"/>
</dbReference>
<evidence type="ECO:0000313" key="7">
    <source>
        <dbReference type="EMBL" id="MDT0321459.1"/>
    </source>
</evidence>
<gene>
    <name evidence="7" type="ORF">RNC47_24320</name>
</gene>
<evidence type="ECO:0000256" key="2">
    <source>
        <dbReference type="ARBA" id="ARBA00023015"/>
    </source>
</evidence>
<evidence type="ECO:0000256" key="1">
    <source>
        <dbReference type="ARBA" id="ARBA00023012"/>
    </source>
</evidence>
<feature type="region of interest" description="Disordered" evidence="4">
    <location>
        <begin position="596"/>
        <end position="687"/>
    </location>
</feature>
<feature type="compositionally biased region" description="Acidic residues" evidence="4">
    <location>
        <begin position="288"/>
        <end position="300"/>
    </location>
</feature>
<dbReference type="SUPFAM" id="SSF48452">
    <property type="entry name" value="TPR-like"/>
    <property type="match status" value="1"/>
</dbReference>
<feature type="transmembrane region" description="Helical" evidence="5">
    <location>
        <begin position="100"/>
        <end position="119"/>
    </location>
</feature>
<keyword evidence="5" id="KW-0472">Membrane</keyword>
<sequence>MITAGRLIRAAIAAALLLVLLVGIPWGLVHYIGWPLPTRIPSHDDITTALSTQLTISDTLTVLACVLWTAWLMFVVDVARSLRDTSPALSRTHLRPRSPTHALAAALVGMLTLGPFTPVPRITPMATPLILHQPHPAQEHEQPATMTLNSAPPSANAAEDARGAVTVLPPRDGVYDSLWRIAERTLGDGARWPEVFTLNEGRPQTDGTALTHPDLIRPGWILHLPELTMPPEPDNQDDETEDEQPNEPTRPGESTEPSSSPEPSQPIPSPSPEEASPPHDESPPPETADPDTPEAADDDGGAVLTPSGAFVGLGLAALITAAWCTVLLRRRTRYRPGAPRRDEPEMAPIVRALRTAHDHAHQPTDDTALLELERIPHPSPRAVPEAALRERARTAAASGNQAVGIDAGRAVALDLARTRGLGLSGPGTRAAARALLVRLLADLHRPDAQPADVLVPAADADLLLGPGASRPPHSPHLHVVADLDEALSVLESELLTRTRATIGSPHEAESVRDLVLIATPRPETAGRLQAILDNGSTLGLMGVLLAPWHPGSTIRVRGDGTIAATNPTAPHPLHAGMRLFTLPSDDAQALNDLLRKATPTSHPPEPAHHSPAANGATTPPRPASRPDEPDHRSRRPHDPANSVVNEAPTEPTRSSTNPDPSSASAPRDPPIPDNGPAASPPGPQPSREDVVLHIAVLGRINLTLHQAGSSTPVDITSSLAPRHRELLAFLTLHPKGAHRDIISAALWPDAGRPHNAFHATLSQLRRALRTTHDALGDIIRHDNGHYALDDTRVTIDLTQLREALAAQHRASTTSARSSALRRIGDLYRGDLASDLTGLWLETPREALRRDVLDAHSALIRELRDSDSEQALALLEQAREIDPYNESIYRGIARMQALLGQHDAIPRTLSLLTAALAEIDEEPGPETIAFLDSLQRIKSPDSRSRR</sequence>
<dbReference type="PANTHER" id="PTHR35807:SF1">
    <property type="entry name" value="TRANSCRIPTIONAL REGULATOR REDD"/>
    <property type="match status" value="1"/>
</dbReference>
<dbReference type="SMART" id="SM01043">
    <property type="entry name" value="BTAD"/>
    <property type="match status" value="1"/>
</dbReference>
<feature type="transmembrane region" description="Helical" evidence="5">
    <location>
        <begin position="60"/>
        <end position="79"/>
    </location>
</feature>
<keyword evidence="3" id="KW-0804">Transcription</keyword>
<reference evidence="8" key="1">
    <citation type="submission" date="2023-07" db="EMBL/GenBank/DDBJ databases">
        <title>30 novel species of actinomycetes from the DSMZ collection.</title>
        <authorList>
            <person name="Nouioui I."/>
        </authorList>
    </citation>
    <scope>NUCLEOTIDE SEQUENCE [LARGE SCALE GENOMIC DNA]</scope>
    <source>
        <strain evidence="8">DSM 44918</strain>
    </source>
</reference>
<keyword evidence="5" id="KW-0812">Transmembrane</keyword>
<proteinExistence type="predicted"/>
<keyword evidence="2" id="KW-0805">Transcription regulation</keyword>
<dbReference type="EMBL" id="JAVREM010000040">
    <property type="protein sequence ID" value="MDT0321459.1"/>
    <property type="molecule type" value="Genomic_DNA"/>
</dbReference>
<dbReference type="Gene3D" id="3.10.350.10">
    <property type="entry name" value="LysM domain"/>
    <property type="match status" value="1"/>
</dbReference>
<dbReference type="InterPro" id="IPR011990">
    <property type="entry name" value="TPR-like_helical_dom_sf"/>
</dbReference>